<evidence type="ECO:0000313" key="2">
    <source>
        <dbReference type="EMBL" id="MDM5437313.1"/>
    </source>
</evidence>
<dbReference type="PANTHER" id="PTHR37807">
    <property type="entry name" value="OS07G0160300 PROTEIN"/>
    <property type="match status" value="1"/>
</dbReference>
<dbReference type="Proteomes" id="UP001224139">
    <property type="component" value="Unassembled WGS sequence"/>
</dbReference>
<dbReference type="RefSeq" id="WP_289358146.1">
    <property type="nucleotide sequence ID" value="NZ_JAUCFG010000002.1"/>
</dbReference>
<dbReference type="Gene3D" id="3.40.50.300">
    <property type="entry name" value="P-loop containing nucleotide triphosphate hydrolases"/>
    <property type="match status" value="1"/>
</dbReference>
<reference evidence="2 3" key="1">
    <citation type="submission" date="2023-06" db="EMBL/GenBank/DDBJ databases">
        <title>Comparative genomics of Bacillaceae isolates and their secondary metabolite potential.</title>
        <authorList>
            <person name="Song L."/>
            <person name="Nielsen L.J."/>
            <person name="Mohite O."/>
            <person name="Xu X."/>
            <person name="Weber T."/>
            <person name="Kovacs A.T."/>
        </authorList>
    </citation>
    <scope>NUCLEOTIDE SEQUENCE [LARGE SCALE GENOMIC DNA]</scope>
    <source>
        <strain evidence="2 3">DX2.1</strain>
    </source>
</reference>
<proteinExistence type="predicted"/>
<accession>A0ABT7R327</accession>
<evidence type="ECO:0000256" key="1">
    <source>
        <dbReference type="SAM" id="Coils"/>
    </source>
</evidence>
<dbReference type="InterPro" id="IPR027417">
    <property type="entry name" value="P-loop_NTPase"/>
</dbReference>
<organism evidence="2 3">
    <name type="scientific">Bacillus hominis</name>
    <dbReference type="NCBI Taxonomy" id="2817478"/>
    <lineage>
        <taxon>Bacteria</taxon>
        <taxon>Bacillati</taxon>
        <taxon>Bacillota</taxon>
        <taxon>Bacilli</taxon>
        <taxon>Bacillales</taxon>
        <taxon>Bacillaceae</taxon>
        <taxon>Bacillus</taxon>
        <taxon>Bacillus cereus group</taxon>
    </lineage>
</organism>
<feature type="coiled-coil region" evidence="1">
    <location>
        <begin position="112"/>
        <end position="139"/>
    </location>
</feature>
<name>A0ABT7R327_9BACI</name>
<gene>
    <name evidence="2" type="ORF">QUG02_03925</name>
</gene>
<dbReference type="Pfam" id="PF13671">
    <property type="entry name" value="AAA_33"/>
    <property type="match status" value="1"/>
</dbReference>
<comment type="caution">
    <text evidence="2">The sequence shown here is derived from an EMBL/GenBank/DDBJ whole genome shotgun (WGS) entry which is preliminary data.</text>
</comment>
<evidence type="ECO:0000313" key="3">
    <source>
        <dbReference type="Proteomes" id="UP001224139"/>
    </source>
</evidence>
<dbReference type="EMBL" id="JAUCFG010000002">
    <property type="protein sequence ID" value="MDM5437313.1"/>
    <property type="molecule type" value="Genomic_DNA"/>
</dbReference>
<dbReference type="PANTHER" id="PTHR37807:SF3">
    <property type="entry name" value="OS07G0160300 PROTEIN"/>
    <property type="match status" value="1"/>
</dbReference>
<protein>
    <submittedName>
        <fullName evidence="2">AAA family ATPase</fullName>
    </submittedName>
</protein>
<keyword evidence="3" id="KW-1185">Reference proteome</keyword>
<sequence length="187" mass="20851">MKIGGGLEVFFLQMSGFPGTGKSTLSKYIAKLTSAVIVDHDVVKSALLKSLKEKGVEPTVVGGISYDIEWELIGSLLEQKHSVILDSPCLYEGMVKKGIDLCQKHGATYKYIECYLNNIEEINRRLQTRERKISQITKVESEVAFQKCLAGSKRPLHGEYLIVDSGEPLEKYGKKVMDYIYPAICGK</sequence>
<keyword evidence="1" id="KW-0175">Coiled coil</keyword>
<dbReference type="SUPFAM" id="SSF52540">
    <property type="entry name" value="P-loop containing nucleoside triphosphate hydrolases"/>
    <property type="match status" value="1"/>
</dbReference>